<organism evidence="7 8">
    <name type="scientific">Commensalibacter oyaizuii</name>
    <dbReference type="NCBI Taxonomy" id="3043873"/>
    <lineage>
        <taxon>Bacteria</taxon>
        <taxon>Pseudomonadati</taxon>
        <taxon>Pseudomonadota</taxon>
        <taxon>Alphaproteobacteria</taxon>
        <taxon>Acetobacterales</taxon>
        <taxon>Acetobacteraceae</taxon>
    </lineage>
</organism>
<evidence type="ECO:0000256" key="2">
    <source>
        <dbReference type="ARBA" id="ARBA00022630"/>
    </source>
</evidence>
<dbReference type="InterPro" id="IPR044152">
    <property type="entry name" value="YqjM-like"/>
</dbReference>
<keyword evidence="3" id="KW-0288">FMN</keyword>
<evidence type="ECO:0000256" key="3">
    <source>
        <dbReference type="ARBA" id="ARBA00022643"/>
    </source>
</evidence>
<dbReference type="CDD" id="cd02932">
    <property type="entry name" value="OYE_YqiM_FMN"/>
    <property type="match status" value="1"/>
</dbReference>
<dbReference type="Gene3D" id="3.20.20.70">
    <property type="entry name" value="Aldolase class I"/>
    <property type="match status" value="1"/>
</dbReference>
<dbReference type="Pfam" id="PF00724">
    <property type="entry name" value="Oxidored_FMN"/>
    <property type="match status" value="1"/>
</dbReference>
<keyword evidence="4" id="KW-0521">NADP</keyword>
<evidence type="ECO:0000259" key="6">
    <source>
        <dbReference type="Pfam" id="PF00724"/>
    </source>
</evidence>
<dbReference type="SUPFAM" id="SSF51395">
    <property type="entry name" value="FMN-linked oxidoreductases"/>
    <property type="match status" value="1"/>
</dbReference>
<evidence type="ECO:0000313" key="7">
    <source>
        <dbReference type="EMBL" id="MDI2091759.1"/>
    </source>
</evidence>
<dbReference type="PANTHER" id="PTHR43303:SF4">
    <property type="entry name" value="NADPH DEHYDROGENASE C23G7.10C-RELATED"/>
    <property type="match status" value="1"/>
</dbReference>
<keyword evidence="8" id="KW-1185">Reference proteome</keyword>
<evidence type="ECO:0000313" key="8">
    <source>
        <dbReference type="Proteomes" id="UP001431634"/>
    </source>
</evidence>
<dbReference type="Proteomes" id="UP001431634">
    <property type="component" value="Unassembled WGS sequence"/>
</dbReference>
<dbReference type="RefSeq" id="WP_281448844.1">
    <property type="nucleotide sequence ID" value="NZ_JASBAO010000001.1"/>
</dbReference>
<evidence type="ECO:0000256" key="5">
    <source>
        <dbReference type="ARBA" id="ARBA00023002"/>
    </source>
</evidence>
<keyword evidence="5" id="KW-0560">Oxidoreductase</keyword>
<accession>A0ABT6Q3Q6</accession>
<comment type="cofactor">
    <cofactor evidence="1">
        <name>FMN</name>
        <dbReference type="ChEBI" id="CHEBI:58210"/>
    </cofactor>
</comment>
<evidence type="ECO:0000256" key="1">
    <source>
        <dbReference type="ARBA" id="ARBA00001917"/>
    </source>
</evidence>
<reference evidence="7" key="1">
    <citation type="submission" date="2023-05" db="EMBL/GenBank/DDBJ databases">
        <title>Whole genome sequence of Commensalibacter sp.</title>
        <authorList>
            <person name="Charoenyingcharoen P."/>
            <person name="Yukphan P."/>
        </authorList>
    </citation>
    <scope>NUCLEOTIDE SEQUENCE</scope>
    <source>
        <strain evidence="7">TBRC 16381</strain>
    </source>
</reference>
<dbReference type="PANTHER" id="PTHR43303">
    <property type="entry name" value="NADPH DEHYDROGENASE C23G7.10C-RELATED"/>
    <property type="match status" value="1"/>
</dbReference>
<dbReference type="InterPro" id="IPR001155">
    <property type="entry name" value="OxRdtase_FMN_N"/>
</dbReference>
<dbReference type="EMBL" id="JASBAO010000001">
    <property type="protein sequence ID" value="MDI2091759.1"/>
    <property type="molecule type" value="Genomic_DNA"/>
</dbReference>
<evidence type="ECO:0000256" key="4">
    <source>
        <dbReference type="ARBA" id="ARBA00022857"/>
    </source>
</evidence>
<protein>
    <submittedName>
        <fullName evidence="7">NADH:flavin oxidoreductase/NADH oxidase</fullName>
    </submittedName>
</protein>
<comment type="caution">
    <text evidence="7">The sequence shown here is derived from an EMBL/GenBank/DDBJ whole genome shotgun (WGS) entry which is preliminary data.</text>
</comment>
<dbReference type="InterPro" id="IPR013785">
    <property type="entry name" value="Aldolase_TIM"/>
</dbReference>
<feature type="domain" description="NADH:flavin oxidoreductase/NADH oxidase N-terminal" evidence="6">
    <location>
        <begin position="4"/>
        <end position="344"/>
    </location>
</feature>
<proteinExistence type="predicted"/>
<keyword evidence="2" id="KW-0285">Flavoprotein</keyword>
<sequence>MIHLFEPWSIGNLTLENRIIIPPMCQYSAQDGKMSDWHRIHIGSMLTSGAGLFIIEATGVSPEGRISPYCVGLWSDETQQAMADVLRSVRQYSSMPIAIQLAHAGRKASTYEPWKAQEKGERLIPQSDPLSWQPIAPSAIPFLPDDPAPTAMTIEDIHQTTQAFVNSAKRSEAIGINGIELHMAHGYLVHEFLSPLSNHRQDSYGGSLENRMRFALEIYKAVYDAVQIPVWVRISATDWVDKGWNLDEAIILCKALKALGCPAIHVSTAGLSPQQKIPAGPGFQVSFAHEIRKQAAIPTIAVGLISEPETAEAILASGQADAVAIGRSILANPHWPWVAAQRLNRKITTVPQYWRGKRN</sequence>
<gene>
    <name evidence="7" type="ORF">QJV27_10325</name>
</gene>
<name>A0ABT6Q3Q6_9PROT</name>